<name>A0A6J6N8J7_9ZZZZ</name>
<dbReference type="AlphaFoldDB" id="A0A6J6N8J7"/>
<protein>
    <submittedName>
        <fullName evidence="2">Unannotated protein</fullName>
    </submittedName>
</protein>
<feature type="domain" description="DUF559" evidence="1">
    <location>
        <begin position="284"/>
        <end position="352"/>
    </location>
</feature>
<accession>A0A6J6N8J7</accession>
<sequence>MDNTLRPQPVLLQGCYVPNPSRTVNTEQVIARIGNSHPIDRATALAQGLTVGQLRSALTAGRLVSLQPGTLLPAQVWEAAEGRQRHLFAVTAALLRHPRAIVSHGSAAAILDLPFDRVRPQVVIDPVLGEVPIVELTQPGKGRHAHRLRIFPGAAPSAHLDELLGFPCTNIARTVLDLCINLPPHEAQALIDMGLRRLISTNTPNRDIRRLVRDPVHRDYANKAMLTTCAGFSGRRGLKALATKLRAGEPAAESVLESISRWQMQTHKLLMPQCGVPVLGDDGRTYWADFTWEHLKLIGEADGFSKYVNRSDHVSEKLRQEALERAGWSVVRWTWHEAVVTPLVMINRIQNAIARRQLPGRRTA</sequence>
<evidence type="ECO:0000313" key="2">
    <source>
        <dbReference type="EMBL" id="CAB4682532.1"/>
    </source>
</evidence>
<gene>
    <name evidence="2" type="ORF">UFOPK2310_01320</name>
</gene>
<dbReference type="InterPro" id="IPR007569">
    <property type="entry name" value="DUF559"/>
</dbReference>
<evidence type="ECO:0000259" key="1">
    <source>
        <dbReference type="Pfam" id="PF04480"/>
    </source>
</evidence>
<organism evidence="2">
    <name type="scientific">freshwater metagenome</name>
    <dbReference type="NCBI Taxonomy" id="449393"/>
    <lineage>
        <taxon>unclassified sequences</taxon>
        <taxon>metagenomes</taxon>
        <taxon>ecological metagenomes</taxon>
    </lineage>
</organism>
<dbReference type="Pfam" id="PF04480">
    <property type="entry name" value="DUF559"/>
    <property type="match status" value="1"/>
</dbReference>
<dbReference type="EMBL" id="CAEZWW010000189">
    <property type="protein sequence ID" value="CAB4682532.1"/>
    <property type="molecule type" value="Genomic_DNA"/>
</dbReference>
<reference evidence="2" key="1">
    <citation type="submission" date="2020-05" db="EMBL/GenBank/DDBJ databases">
        <authorList>
            <person name="Chiriac C."/>
            <person name="Salcher M."/>
            <person name="Ghai R."/>
            <person name="Kavagutti S V."/>
        </authorList>
    </citation>
    <scope>NUCLEOTIDE SEQUENCE</scope>
</reference>
<proteinExistence type="predicted"/>